<protein>
    <recommendedName>
        <fullName evidence="16">P2X purinoceptor</fullName>
    </recommendedName>
</protein>
<dbReference type="GO" id="GO:0005524">
    <property type="term" value="F:ATP binding"/>
    <property type="evidence" value="ECO:0007669"/>
    <property type="project" value="UniProtKB-KW"/>
</dbReference>
<dbReference type="Gene3D" id="1.10.287.940">
    <property type="entry name" value="atp-gated p2x4 ion channel"/>
    <property type="match status" value="1"/>
</dbReference>
<dbReference type="PANTHER" id="PTHR10125">
    <property type="entry name" value="P2X PURINOCEPTOR"/>
    <property type="match status" value="1"/>
</dbReference>
<comment type="similarity">
    <text evidence="2 16">Belongs to the P2X receptor family.</text>
</comment>
<dbReference type="PIRSF" id="PIRSF005713">
    <property type="entry name" value="P2X_purinoceptor"/>
    <property type="match status" value="1"/>
</dbReference>
<feature type="disulfide bond" evidence="15">
    <location>
        <begin position="256"/>
        <end position="265"/>
    </location>
</feature>
<evidence type="ECO:0000256" key="16">
    <source>
        <dbReference type="RuleBase" id="RU000681"/>
    </source>
</evidence>
<dbReference type="GO" id="GO:0004931">
    <property type="term" value="F:extracellularly ATP-gated monoatomic cation channel activity"/>
    <property type="evidence" value="ECO:0007669"/>
    <property type="project" value="InterPro"/>
</dbReference>
<organism evidence="17 18">
    <name type="scientific">Hippocampus comes</name>
    <name type="common">Tiger tail seahorse</name>
    <dbReference type="NCBI Taxonomy" id="109280"/>
    <lineage>
        <taxon>Eukaryota</taxon>
        <taxon>Metazoa</taxon>
        <taxon>Chordata</taxon>
        <taxon>Craniata</taxon>
        <taxon>Vertebrata</taxon>
        <taxon>Euteleostomi</taxon>
        <taxon>Actinopterygii</taxon>
        <taxon>Neopterygii</taxon>
        <taxon>Teleostei</taxon>
        <taxon>Neoteleostei</taxon>
        <taxon>Acanthomorphata</taxon>
        <taxon>Syngnathiaria</taxon>
        <taxon>Syngnathiformes</taxon>
        <taxon>Syngnathoidei</taxon>
        <taxon>Syngnathidae</taxon>
        <taxon>Hippocampus</taxon>
    </lineage>
</organism>
<comment type="catalytic activity">
    <reaction evidence="13">
        <text>Ca(2+)(in) = Ca(2+)(out)</text>
        <dbReference type="Rhea" id="RHEA:29671"/>
        <dbReference type="ChEBI" id="CHEBI:29108"/>
    </reaction>
</comment>
<name>A0A3Q3E366_HIPCM</name>
<keyword evidence="18" id="KW-1185">Reference proteome</keyword>
<keyword evidence="9 15" id="KW-1015">Disulfide bond</keyword>
<dbReference type="GO" id="GO:0033198">
    <property type="term" value="P:response to ATP"/>
    <property type="evidence" value="ECO:0007669"/>
    <property type="project" value="InterPro"/>
</dbReference>
<keyword evidence="16" id="KW-0675">Receptor</keyword>
<feature type="binding site" evidence="14">
    <location>
        <begin position="65"/>
        <end position="67"/>
    </location>
    <ligand>
        <name>ATP</name>
        <dbReference type="ChEBI" id="CHEBI:30616"/>
        <note>ligand shared between two neighboring subunits of the homotrimer</note>
    </ligand>
</feature>
<evidence type="ECO:0000256" key="10">
    <source>
        <dbReference type="ARBA" id="ARBA00023180"/>
    </source>
</evidence>
<dbReference type="PANTHER" id="PTHR10125:SF13">
    <property type="entry name" value="P2X PURINOCEPTOR 7"/>
    <property type="match status" value="1"/>
</dbReference>
<evidence type="ECO:0000256" key="13">
    <source>
        <dbReference type="ARBA" id="ARBA00036634"/>
    </source>
</evidence>
<accession>A0A3Q3E366</accession>
<dbReference type="GO" id="GO:0070588">
    <property type="term" value="P:calcium ion transmembrane transport"/>
    <property type="evidence" value="ECO:0007669"/>
    <property type="project" value="TreeGrafter"/>
</dbReference>
<dbReference type="STRING" id="109280.ENSHCOP00000025606"/>
<keyword evidence="6 16" id="KW-1133">Transmembrane helix</keyword>
<dbReference type="Proteomes" id="UP000264820">
    <property type="component" value="Unplaced"/>
</dbReference>
<keyword evidence="10" id="KW-0325">Glycoprotein</keyword>
<evidence type="ECO:0000313" key="18">
    <source>
        <dbReference type="Proteomes" id="UP000264820"/>
    </source>
</evidence>
<dbReference type="PROSITE" id="PS01212">
    <property type="entry name" value="P2X_RECEPTOR"/>
    <property type="match status" value="1"/>
</dbReference>
<feature type="transmembrane region" description="Helical" evidence="16">
    <location>
        <begin position="25"/>
        <end position="48"/>
    </location>
</feature>
<dbReference type="InterPro" id="IPR059116">
    <property type="entry name" value="P2X_receptor"/>
</dbReference>
<keyword evidence="12 16" id="KW-0407">Ion channel</keyword>
<dbReference type="Pfam" id="PF00864">
    <property type="entry name" value="P2X_receptor"/>
    <property type="match status" value="1"/>
</dbReference>
<dbReference type="GO" id="GO:0005886">
    <property type="term" value="C:plasma membrane"/>
    <property type="evidence" value="ECO:0007669"/>
    <property type="project" value="UniProtKB-SubCell"/>
</dbReference>
<proteinExistence type="inferred from homology"/>
<evidence type="ECO:0000256" key="5">
    <source>
        <dbReference type="ARBA" id="ARBA00022692"/>
    </source>
</evidence>
<keyword evidence="3 16" id="KW-0813">Transport</keyword>
<keyword evidence="7 16" id="KW-0406">Ion transport</keyword>
<dbReference type="InterPro" id="IPR053792">
    <property type="entry name" value="P2X_RECEPTOR_CS"/>
</dbReference>
<evidence type="ECO:0000256" key="4">
    <source>
        <dbReference type="ARBA" id="ARBA00022475"/>
    </source>
</evidence>
<evidence type="ECO:0000313" key="17">
    <source>
        <dbReference type="Ensembl" id="ENSHCOP00000025606.1"/>
    </source>
</evidence>
<keyword evidence="5 16" id="KW-0812">Transmembrane</keyword>
<dbReference type="Ensembl" id="ENSHCOT00000019985.1">
    <property type="protein sequence ID" value="ENSHCOP00000025606.1"/>
    <property type="gene ID" value="ENSHCOG00000016180.1"/>
</dbReference>
<keyword evidence="14" id="KW-0067">ATP-binding</keyword>
<feature type="binding site" evidence="14">
    <location>
        <position position="307"/>
    </location>
    <ligand>
        <name>ATP</name>
        <dbReference type="ChEBI" id="CHEBI:30616"/>
        <note>ligand shared between two neighboring subunits of the homotrimer</note>
    </ligand>
</feature>
<evidence type="ECO:0000256" key="8">
    <source>
        <dbReference type="ARBA" id="ARBA00023136"/>
    </source>
</evidence>
<evidence type="ECO:0000256" key="6">
    <source>
        <dbReference type="ARBA" id="ARBA00022989"/>
    </source>
</evidence>
<feature type="disulfide bond" evidence="15">
    <location>
        <begin position="214"/>
        <end position="222"/>
    </location>
</feature>
<evidence type="ECO:0000256" key="3">
    <source>
        <dbReference type="ARBA" id="ARBA00022448"/>
    </source>
</evidence>
<dbReference type="GO" id="GO:0098794">
    <property type="term" value="C:postsynapse"/>
    <property type="evidence" value="ECO:0007669"/>
    <property type="project" value="GOC"/>
</dbReference>
<feature type="binding site" evidence="14">
    <location>
        <position position="183"/>
    </location>
    <ligand>
        <name>ATP</name>
        <dbReference type="ChEBI" id="CHEBI:30616"/>
        <note>ligand shared between two neighboring subunits of the homotrimer</note>
    </ligand>
</feature>
<comment type="caution">
    <text evidence="16">Lacks conserved residue(s) required for the propagation of feature annotation.</text>
</comment>
<dbReference type="NCBIfam" id="TIGR00863">
    <property type="entry name" value="P2X"/>
    <property type="match status" value="1"/>
</dbReference>
<dbReference type="FunFam" id="2.60.490.10:FF:000001">
    <property type="entry name" value="P2X purinoceptor"/>
    <property type="match status" value="1"/>
</dbReference>
<reference evidence="17" key="2">
    <citation type="submission" date="2025-09" db="UniProtKB">
        <authorList>
            <consortium name="Ensembl"/>
        </authorList>
    </citation>
    <scope>IDENTIFICATION</scope>
</reference>
<dbReference type="InterPro" id="IPR001429">
    <property type="entry name" value="P2X_purnocptor"/>
</dbReference>
<feature type="disulfide bond" evidence="15">
    <location>
        <begin position="129"/>
        <end position="156"/>
    </location>
</feature>
<comment type="function">
    <text evidence="16">Receptor for ATP that acts as a ligand-gated ion channel.</text>
</comment>
<keyword evidence="11" id="KW-1071">Ligand-gated ion channel</keyword>
<evidence type="ECO:0000256" key="7">
    <source>
        <dbReference type="ARBA" id="ARBA00023065"/>
    </source>
</evidence>
<evidence type="ECO:0000256" key="11">
    <source>
        <dbReference type="ARBA" id="ARBA00023286"/>
    </source>
</evidence>
<feature type="disulfide bond" evidence="15">
    <location>
        <begin position="114"/>
        <end position="162"/>
    </location>
</feature>
<keyword evidence="8 16" id="KW-0472">Membrane</keyword>
<feature type="binding site" evidence="14">
    <location>
        <begin position="288"/>
        <end position="290"/>
    </location>
    <ligand>
        <name>ATP</name>
        <dbReference type="ChEBI" id="CHEBI:30616"/>
        <note>ligand shared between two neighboring subunits of the homotrimer</note>
    </ligand>
</feature>
<evidence type="ECO:0000256" key="14">
    <source>
        <dbReference type="PIRSR" id="PIRSR005713-1"/>
    </source>
</evidence>
<dbReference type="InterPro" id="IPR027309">
    <property type="entry name" value="P2X_extracellular_dom_sf"/>
</dbReference>
<reference evidence="17" key="1">
    <citation type="submission" date="2025-08" db="UniProtKB">
        <authorList>
            <consortium name="Ensembl"/>
        </authorList>
    </citation>
    <scope>IDENTIFICATION</scope>
</reference>
<dbReference type="GO" id="GO:0001614">
    <property type="term" value="F:purinergic nucleotide receptor activity"/>
    <property type="evidence" value="ECO:0007669"/>
    <property type="project" value="InterPro"/>
</dbReference>
<dbReference type="GeneTree" id="ENSGT01020000230351"/>
<sequence>QRNLVGSCKMVALCSYETTKLRDAIMLTCGLTAKISVVVFVVSLVMLWNRKYQQFDQVVSSVTAKVKGVAHMQLPGEGAVIWDEADYSGFLQDKNSFFVVTNIIMTKNQKQGRCPEVPRHHSDVSSRDCERGAWDQRSHGIQTGSCVKFDALARTCEVVGWCPVEAKNKPPRPALLASAEKFTVLIKNNIRFPAFNFIRRNILPEMTESYLRKCQHANDSLCPIFMLGDVVNRAGENFSTMAVEGGVIGIQIKWDCDLDHLTRRCLPAYSFRRLDQKESNKTLSPGFNFRFAKYKTVDGVEERTLYKAFGIRFDIMVFGQAGKFSFIQLIIYIGSTLSYYALTTVLLDWLIGTSCYAAEEGQNYSQRKVESIPDKKEV</sequence>
<evidence type="ECO:0000256" key="15">
    <source>
        <dbReference type="PIRSR" id="PIRSR005713-2"/>
    </source>
</evidence>
<evidence type="ECO:0000256" key="9">
    <source>
        <dbReference type="ARBA" id="ARBA00023157"/>
    </source>
</evidence>
<dbReference type="AlphaFoldDB" id="A0A3Q3E366"/>
<evidence type="ECO:0000256" key="2">
    <source>
        <dbReference type="ARBA" id="ARBA00009848"/>
    </source>
</evidence>
<keyword evidence="14" id="KW-0547">Nucleotide-binding</keyword>
<dbReference type="Gene3D" id="2.60.490.10">
    <property type="entry name" value="atp-gated p2x4 ion channel domain"/>
    <property type="match status" value="1"/>
</dbReference>
<evidence type="ECO:0000256" key="1">
    <source>
        <dbReference type="ARBA" id="ARBA00004651"/>
    </source>
</evidence>
<keyword evidence="4" id="KW-1003">Cell membrane</keyword>
<dbReference type="PRINTS" id="PR01307">
    <property type="entry name" value="P2XRECEPTOR"/>
</dbReference>
<comment type="subcellular location">
    <subcellularLocation>
        <location evidence="1">Cell membrane</location>
        <topology evidence="1">Multi-pass membrane protein</topology>
    </subcellularLocation>
    <subcellularLocation>
        <location evidence="16">Membrane</location>
        <topology evidence="16">Multi-pass membrane protein</topology>
    </subcellularLocation>
</comment>
<evidence type="ECO:0000256" key="12">
    <source>
        <dbReference type="ARBA" id="ARBA00023303"/>
    </source>
</evidence>